<proteinExistence type="predicted"/>
<dbReference type="OrthoDB" id="407658at2759"/>
<keyword evidence="1" id="KW-0808">Transferase</keyword>
<name>A0A6A6TJV3_9PLEO</name>
<dbReference type="AlphaFoldDB" id="A0A6A6TJV3"/>
<dbReference type="GO" id="GO:0016740">
    <property type="term" value="F:transferase activity"/>
    <property type="evidence" value="ECO:0007669"/>
    <property type="project" value="UniProtKB-KW"/>
</dbReference>
<accession>A0A6A6TJV3</accession>
<evidence type="ECO:0000313" key="2">
    <source>
        <dbReference type="Proteomes" id="UP000799324"/>
    </source>
</evidence>
<organism evidence="1 2">
    <name type="scientific">Lophiostoma macrostomum CBS 122681</name>
    <dbReference type="NCBI Taxonomy" id="1314788"/>
    <lineage>
        <taxon>Eukaryota</taxon>
        <taxon>Fungi</taxon>
        <taxon>Dikarya</taxon>
        <taxon>Ascomycota</taxon>
        <taxon>Pezizomycotina</taxon>
        <taxon>Dothideomycetes</taxon>
        <taxon>Pleosporomycetidae</taxon>
        <taxon>Pleosporales</taxon>
        <taxon>Lophiostomataceae</taxon>
        <taxon>Lophiostoma</taxon>
    </lineage>
</organism>
<reference evidence="1" key="1">
    <citation type="journal article" date="2020" name="Stud. Mycol.">
        <title>101 Dothideomycetes genomes: a test case for predicting lifestyles and emergence of pathogens.</title>
        <authorList>
            <person name="Haridas S."/>
            <person name="Albert R."/>
            <person name="Binder M."/>
            <person name="Bloem J."/>
            <person name="Labutti K."/>
            <person name="Salamov A."/>
            <person name="Andreopoulos B."/>
            <person name="Baker S."/>
            <person name="Barry K."/>
            <person name="Bills G."/>
            <person name="Bluhm B."/>
            <person name="Cannon C."/>
            <person name="Castanera R."/>
            <person name="Culley D."/>
            <person name="Daum C."/>
            <person name="Ezra D."/>
            <person name="Gonzalez J."/>
            <person name="Henrissat B."/>
            <person name="Kuo A."/>
            <person name="Liang C."/>
            <person name="Lipzen A."/>
            <person name="Lutzoni F."/>
            <person name="Magnuson J."/>
            <person name="Mondo S."/>
            <person name="Nolan M."/>
            <person name="Ohm R."/>
            <person name="Pangilinan J."/>
            <person name="Park H.-J."/>
            <person name="Ramirez L."/>
            <person name="Alfaro M."/>
            <person name="Sun H."/>
            <person name="Tritt A."/>
            <person name="Yoshinaga Y."/>
            <person name="Zwiers L.-H."/>
            <person name="Turgeon B."/>
            <person name="Goodwin S."/>
            <person name="Spatafora J."/>
            <person name="Crous P."/>
            <person name="Grigoriev I."/>
        </authorList>
    </citation>
    <scope>NUCLEOTIDE SEQUENCE</scope>
    <source>
        <strain evidence="1">CBS 122681</strain>
    </source>
</reference>
<gene>
    <name evidence="1" type="ORF">K491DRAFT_754898</name>
</gene>
<protein>
    <submittedName>
        <fullName evidence="1">Glycosyltransferase family 34 protein</fullName>
    </submittedName>
</protein>
<dbReference type="Proteomes" id="UP000799324">
    <property type="component" value="Unassembled WGS sequence"/>
</dbReference>
<dbReference type="EMBL" id="MU004302">
    <property type="protein sequence ID" value="KAF2660032.1"/>
    <property type="molecule type" value="Genomic_DNA"/>
</dbReference>
<sequence>MHVLRVPIAKGFTNRLLWLQQLIIEELQKPESGRVDWIMSLDPSTILLNPNIPLHDFLPPKARGFDSIDIVATKPDGVTVSSSAFFIRVSSVSLAILAKAVVAPVLEPDRDWSGDITSQALQYALELREYSESAIFQPTEWYNSPLANGSDTGQGRLLARYPAELQGRRWKHMHDMLEKLPAQRLRAANDKDFSRYGEETRRFWEDLKVQRE</sequence>
<evidence type="ECO:0000313" key="1">
    <source>
        <dbReference type="EMBL" id="KAF2660032.1"/>
    </source>
</evidence>
<keyword evidence="2" id="KW-1185">Reference proteome</keyword>